<dbReference type="RefSeq" id="WP_173119791.1">
    <property type="nucleotide sequence ID" value="NZ_JABRWJ010000001.1"/>
</dbReference>
<comment type="caution">
    <text evidence="3">The sequence shown here is derived from an EMBL/GenBank/DDBJ whole genome shotgun (WGS) entry which is preliminary data.</text>
</comment>
<evidence type="ECO:0000256" key="2">
    <source>
        <dbReference type="SAM" id="Phobius"/>
    </source>
</evidence>
<dbReference type="Proteomes" id="UP000737171">
    <property type="component" value="Unassembled WGS sequence"/>
</dbReference>
<protein>
    <submittedName>
        <fullName evidence="3">Uncharacterized protein</fullName>
    </submittedName>
</protein>
<feature type="region of interest" description="Disordered" evidence="1">
    <location>
        <begin position="1"/>
        <end position="29"/>
    </location>
</feature>
<feature type="transmembrane region" description="Helical" evidence="2">
    <location>
        <begin position="37"/>
        <end position="56"/>
    </location>
</feature>
<evidence type="ECO:0000313" key="4">
    <source>
        <dbReference type="Proteomes" id="UP000737171"/>
    </source>
</evidence>
<organism evidence="3 4">
    <name type="scientific">Pseudaquabacterium terrae</name>
    <dbReference type="NCBI Taxonomy" id="2732868"/>
    <lineage>
        <taxon>Bacteria</taxon>
        <taxon>Pseudomonadati</taxon>
        <taxon>Pseudomonadota</taxon>
        <taxon>Betaproteobacteria</taxon>
        <taxon>Burkholderiales</taxon>
        <taxon>Sphaerotilaceae</taxon>
        <taxon>Pseudaquabacterium</taxon>
    </lineage>
</organism>
<dbReference type="EMBL" id="JABRWJ010000001">
    <property type="protein sequence ID" value="NRF65600.1"/>
    <property type="molecule type" value="Genomic_DNA"/>
</dbReference>
<reference evidence="3 4" key="1">
    <citation type="submission" date="2020-05" db="EMBL/GenBank/DDBJ databases">
        <title>Aquincola sp. isolate from soil.</title>
        <authorList>
            <person name="Han J."/>
            <person name="Kim D.-U."/>
        </authorList>
    </citation>
    <scope>NUCLEOTIDE SEQUENCE [LARGE SCALE GENOMIC DNA]</scope>
    <source>
        <strain evidence="3 4">S2</strain>
    </source>
</reference>
<keyword evidence="2" id="KW-0812">Transmembrane</keyword>
<proteinExistence type="predicted"/>
<accession>A0ABX2E9D1</accession>
<name>A0ABX2E9D1_9BURK</name>
<sequence length="106" mass="11131">MREGLPRPPTGSSRPTVPLPEPPLAGRYRPFSPRQRLRLIGGTIAFVILLWLLLIFQPGRKGPRALPPRPDVANCPPGQASGCAGALAQVRLVPAASAPAGIAASR</sequence>
<keyword evidence="2" id="KW-1133">Transmembrane helix</keyword>
<gene>
    <name evidence="3" type="ORF">HLB44_01250</name>
</gene>
<keyword evidence="4" id="KW-1185">Reference proteome</keyword>
<keyword evidence="2" id="KW-0472">Membrane</keyword>
<evidence type="ECO:0000256" key="1">
    <source>
        <dbReference type="SAM" id="MobiDB-lite"/>
    </source>
</evidence>
<evidence type="ECO:0000313" key="3">
    <source>
        <dbReference type="EMBL" id="NRF65600.1"/>
    </source>
</evidence>